<name>A0ABD3WHK9_SINWO</name>
<accession>A0ABD3WHK9</accession>
<comment type="subcellular location">
    <subcellularLocation>
        <location evidence="2">Peroxisome matrix</location>
    </subcellularLocation>
</comment>
<reference evidence="9 10" key="1">
    <citation type="submission" date="2024-11" db="EMBL/GenBank/DDBJ databases">
        <title>Chromosome-level genome assembly of the freshwater bivalve Anodonta woodiana.</title>
        <authorList>
            <person name="Chen X."/>
        </authorList>
    </citation>
    <scope>NUCLEOTIDE SEQUENCE [LARGE SCALE GENOMIC DNA]</scope>
    <source>
        <strain evidence="9">MN2024</strain>
        <tissue evidence="9">Gills</tissue>
    </source>
</reference>
<dbReference type="InterPro" id="IPR023209">
    <property type="entry name" value="DAO"/>
</dbReference>
<dbReference type="EMBL" id="JBJQND010000006">
    <property type="protein sequence ID" value="KAL3873312.1"/>
    <property type="molecule type" value="Genomic_DNA"/>
</dbReference>
<keyword evidence="5 7" id="KW-0274">FAD</keyword>
<dbReference type="Proteomes" id="UP001634394">
    <property type="component" value="Unassembled WGS sequence"/>
</dbReference>
<comment type="similarity">
    <text evidence="3">Belongs to the DAMOX/DASOX family.</text>
</comment>
<dbReference type="SUPFAM" id="SSF54373">
    <property type="entry name" value="FAD-linked reductases, C-terminal domain"/>
    <property type="match status" value="1"/>
</dbReference>
<keyword evidence="6" id="KW-0560">Oxidoreductase</keyword>
<dbReference type="Gene3D" id="3.40.50.720">
    <property type="entry name" value="NAD(P)-binding Rossmann-like Domain"/>
    <property type="match status" value="1"/>
</dbReference>
<evidence type="ECO:0000256" key="1">
    <source>
        <dbReference type="ARBA" id="ARBA00001974"/>
    </source>
</evidence>
<gene>
    <name evidence="9" type="ORF">ACJMK2_036446</name>
</gene>
<dbReference type="InterPro" id="IPR006076">
    <property type="entry name" value="FAD-dep_OxRdtase"/>
</dbReference>
<dbReference type="AlphaFoldDB" id="A0ABD3WHK9"/>
<comment type="cofactor">
    <cofactor evidence="1 7">
        <name>FAD</name>
        <dbReference type="ChEBI" id="CHEBI:57692"/>
    </cofactor>
</comment>
<dbReference type="GO" id="GO:0005782">
    <property type="term" value="C:peroxisomal matrix"/>
    <property type="evidence" value="ECO:0007669"/>
    <property type="project" value="UniProtKB-SubCell"/>
</dbReference>
<organism evidence="9 10">
    <name type="scientific">Sinanodonta woodiana</name>
    <name type="common">Chinese pond mussel</name>
    <name type="synonym">Anodonta woodiana</name>
    <dbReference type="NCBI Taxonomy" id="1069815"/>
    <lineage>
        <taxon>Eukaryota</taxon>
        <taxon>Metazoa</taxon>
        <taxon>Spiralia</taxon>
        <taxon>Lophotrochozoa</taxon>
        <taxon>Mollusca</taxon>
        <taxon>Bivalvia</taxon>
        <taxon>Autobranchia</taxon>
        <taxon>Heteroconchia</taxon>
        <taxon>Palaeoheterodonta</taxon>
        <taxon>Unionida</taxon>
        <taxon>Unionoidea</taxon>
        <taxon>Unionidae</taxon>
        <taxon>Unioninae</taxon>
        <taxon>Sinanodonta</taxon>
    </lineage>
</organism>
<evidence type="ECO:0000256" key="5">
    <source>
        <dbReference type="ARBA" id="ARBA00022827"/>
    </source>
</evidence>
<keyword evidence="4" id="KW-0285">Flavoprotein</keyword>
<dbReference type="SUPFAM" id="SSF51971">
    <property type="entry name" value="Nucleotide-binding domain"/>
    <property type="match status" value="1"/>
</dbReference>
<evidence type="ECO:0000313" key="9">
    <source>
        <dbReference type="EMBL" id="KAL3873312.1"/>
    </source>
</evidence>
<evidence type="ECO:0000256" key="3">
    <source>
        <dbReference type="ARBA" id="ARBA00006730"/>
    </source>
</evidence>
<protein>
    <recommendedName>
        <fullName evidence="8">FAD dependent oxidoreductase domain-containing protein</fullName>
    </recommendedName>
</protein>
<dbReference type="PANTHER" id="PTHR11530">
    <property type="entry name" value="D-AMINO ACID OXIDASE"/>
    <property type="match status" value="1"/>
</dbReference>
<evidence type="ECO:0000313" key="10">
    <source>
        <dbReference type="Proteomes" id="UP001634394"/>
    </source>
</evidence>
<feature type="domain" description="FAD dependent oxidoreductase" evidence="8">
    <location>
        <begin position="6"/>
        <end position="326"/>
    </location>
</feature>
<dbReference type="PIRSF" id="PIRSF000189">
    <property type="entry name" value="D-aa_oxidase"/>
    <property type="match status" value="1"/>
</dbReference>
<feature type="binding site" evidence="7">
    <location>
        <begin position="43"/>
        <end position="44"/>
    </location>
    <ligand>
        <name>FAD</name>
        <dbReference type="ChEBI" id="CHEBI:57692"/>
    </ligand>
</feature>
<dbReference type="Pfam" id="PF01266">
    <property type="entry name" value="DAO"/>
    <property type="match status" value="1"/>
</dbReference>
<proteinExistence type="inferred from homology"/>
<evidence type="ECO:0000256" key="2">
    <source>
        <dbReference type="ARBA" id="ARBA00004253"/>
    </source>
</evidence>
<keyword evidence="10" id="KW-1185">Reference proteome</keyword>
<feature type="binding site" evidence="7">
    <location>
        <position position="311"/>
    </location>
    <ligand>
        <name>D-dopa</name>
        <dbReference type="ChEBI" id="CHEBI:149689"/>
    </ligand>
</feature>
<evidence type="ECO:0000256" key="6">
    <source>
        <dbReference type="ARBA" id="ARBA00023002"/>
    </source>
</evidence>
<feature type="binding site" evidence="7">
    <location>
        <position position="281"/>
    </location>
    <ligand>
        <name>D-dopa</name>
        <dbReference type="ChEBI" id="CHEBI:149689"/>
    </ligand>
</feature>
<dbReference type="GO" id="GO:0003884">
    <property type="term" value="F:D-amino-acid oxidase activity"/>
    <property type="evidence" value="ECO:0007669"/>
    <property type="project" value="UniProtKB-ARBA"/>
</dbReference>
<dbReference type="Gene3D" id="3.30.9.10">
    <property type="entry name" value="D-Amino Acid Oxidase, subunit A, domain 2"/>
    <property type="match status" value="1"/>
</dbReference>
<dbReference type="PANTHER" id="PTHR11530:SF11">
    <property type="entry name" value="D-ASPARTATE OXIDASE"/>
    <property type="match status" value="1"/>
</dbReference>
<evidence type="ECO:0000259" key="8">
    <source>
        <dbReference type="Pfam" id="PF01266"/>
    </source>
</evidence>
<feature type="binding site" evidence="7">
    <location>
        <position position="226"/>
    </location>
    <ligand>
        <name>D-dopa</name>
        <dbReference type="ChEBI" id="CHEBI:149689"/>
    </ligand>
</feature>
<sequence>MKKQQICVIGAGIMGLSSALHIQEICPESDVTIIADKLSPNTTSDVSAGFWMPHLVGSTPPEKIRSWSQSTWDHMTTLAHSKQASELGACLVSGYLLSPVKLDLPFYSDQVLGFREATQKEITKFPGAKYGFFYTTVMIEVRRYLPWLMKRFKERGGKVQQRKLSSLTELSGQYEIVVNCPGVQARQLVGDKSVESVRGQIIRVRAPWLKTFLTVTNENPDFLDAYVFPGAQEVVLGGIAQVGDWDLQHRKVDREYLWKKCTTLLPSLQNAEMVKDWTGLRPVRTSVRLEVEYLPLGDRSMTIVHCYGHSGSGVTLHWGCAKEVADVVKRELNQDRNKLSKL</sequence>
<comment type="caution">
    <text evidence="9">The sequence shown here is derived from an EMBL/GenBank/DDBJ whole genome shotgun (WGS) entry which is preliminary data.</text>
</comment>
<evidence type="ECO:0000256" key="4">
    <source>
        <dbReference type="ARBA" id="ARBA00022630"/>
    </source>
</evidence>
<evidence type="ECO:0000256" key="7">
    <source>
        <dbReference type="PIRSR" id="PIRSR000189-1"/>
    </source>
</evidence>